<gene>
    <name evidence="1" type="ORF">ECRASSUSDP1_LOCUS9217</name>
</gene>
<name>A0AAD1UEQ7_EUPCR</name>
<protein>
    <submittedName>
        <fullName evidence="1">Uncharacterized protein</fullName>
    </submittedName>
</protein>
<accession>A0AAD1UEQ7</accession>
<dbReference type="EMBL" id="CAMPGE010009054">
    <property type="protein sequence ID" value="CAI2367928.1"/>
    <property type="molecule type" value="Genomic_DNA"/>
</dbReference>
<evidence type="ECO:0000313" key="1">
    <source>
        <dbReference type="EMBL" id="CAI2367928.1"/>
    </source>
</evidence>
<reference evidence="1" key="1">
    <citation type="submission" date="2023-07" db="EMBL/GenBank/DDBJ databases">
        <authorList>
            <consortium name="AG Swart"/>
            <person name="Singh M."/>
            <person name="Singh A."/>
            <person name="Seah K."/>
            <person name="Emmerich C."/>
        </authorList>
    </citation>
    <scope>NUCLEOTIDE SEQUENCE</scope>
    <source>
        <strain evidence="1">DP1</strain>
    </source>
</reference>
<dbReference type="AlphaFoldDB" id="A0AAD1UEQ7"/>
<organism evidence="1 2">
    <name type="scientific">Euplotes crassus</name>
    <dbReference type="NCBI Taxonomy" id="5936"/>
    <lineage>
        <taxon>Eukaryota</taxon>
        <taxon>Sar</taxon>
        <taxon>Alveolata</taxon>
        <taxon>Ciliophora</taxon>
        <taxon>Intramacronucleata</taxon>
        <taxon>Spirotrichea</taxon>
        <taxon>Hypotrichia</taxon>
        <taxon>Euplotida</taxon>
        <taxon>Euplotidae</taxon>
        <taxon>Moneuplotes</taxon>
    </lineage>
</organism>
<comment type="caution">
    <text evidence="1">The sequence shown here is derived from an EMBL/GenBank/DDBJ whole genome shotgun (WGS) entry which is preliminary data.</text>
</comment>
<sequence length="77" mass="8718">MDIWFSDFLFLSETHESFLIMNWFPNDSINCPISLFLMLPLSFISKPVCHFLVGLTRFHTAGDSSGISQRSSSSSLL</sequence>
<proteinExistence type="predicted"/>
<dbReference type="Proteomes" id="UP001295684">
    <property type="component" value="Unassembled WGS sequence"/>
</dbReference>
<keyword evidence="2" id="KW-1185">Reference proteome</keyword>
<evidence type="ECO:0000313" key="2">
    <source>
        <dbReference type="Proteomes" id="UP001295684"/>
    </source>
</evidence>